<dbReference type="Proteomes" id="UP000192223">
    <property type="component" value="Unplaced"/>
</dbReference>
<dbReference type="GeneID" id="108738017"/>
<gene>
    <name evidence="10" type="primary">LOC108738017</name>
</gene>
<evidence type="ECO:0000256" key="2">
    <source>
        <dbReference type="ARBA" id="ARBA00022737"/>
    </source>
</evidence>
<reference evidence="10" key="1">
    <citation type="submission" date="2025-08" db="UniProtKB">
        <authorList>
            <consortium name="RefSeq"/>
        </authorList>
    </citation>
    <scope>IDENTIFICATION</scope>
    <source>
        <tissue evidence="10">Entire body</tissue>
    </source>
</reference>
<dbReference type="PROSITE" id="PS00028">
    <property type="entry name" value="ZINC_FINGER_C2H2_1"/>
    <property type="match status" value="5"/>
</dbReference>
<keyword evidence="4 6" id="KW-0862">Zinc</keyword>
<dbReference type="GO" id="GO:0045944">
    <property type="term" value="P:positive regulation of transcription by RNA polymerase II"/>
    <property type="evidence" value="ECO:0007669"/>
    <property type="project" value="UniProtKB-ARBA"/>
</dbReference>
<dbReference type="GO" id="GO:0005634">
    <property type="term" value="C:nucleus"/>
    <property type="evidence" value="ECO:0007669"/>
    <property type="project" value="InterPro"/>
</dbReference>
<dbReference type="SUPFAM" id="SSF57667">
    <property type="entry name" value="beta-beta-alpha zinc fingers"/>
    <property type="match status" value="3"/>
</dbReference>
<proteinExistence type="predicted"/>
<dbReference type="PROSITE" id="PS51915">
    <property type="entry name" value="ZAD"/>
    <property type="match status" value="1"/>
</dbReference>
<dbReference type="GO" id="GO:0008270">
    <property type="term" value="F:zinc ion binding"/>
    <property type="evidence" value="ECO:0007669"/>
    <property type="project" value="UniProtKB-UniRule"/>
</dbReference>
<accession>A0A1W4X2W3</accession>
<dbReference type="GO" id="GO:0000981">
    <property type="term" value="F:DNA-binding transcription factor activity, RNA polymerase II-specific"/>
    <property type="evidence" value="ECO:0007669"/>
    <property type="project" value="TreeGrafter"/>
</dbReference>
<keyword evidence="1 6" id="KW-0479">Metal-binding</keyword>
<dbReference type="InterPro" id="IPR012934">
    <property type="entry name" value="Znf_AD"/>
</dbReference>
<dbReference type="SMART" id="SM00868">
    <property type="entry name" value="zf-AD"/>
    <property type="match status" value="1"/>
</dbReference>
<evidence type="ECO:0000313" key="9">
    <source>
        <dbReference type="Proteomes" id="UP000192223"/>
    </source>
</evidence>
<dbReference type="Pfam" id="PF07776">
    <property type="entry name" value="zf-AD"/>
    <property type="match status" value="1"/>
</dbReference>
<feature type="domain" description="C2H2-type" evidence="7">
    <location>
        <begin position="367"/>
        <end position="395"/>
    </location>
</feature>
<dbReference type="OrthoDB" id="6077919at2759"/>
<feature type="binding site" evidence="6">
    <location>
        <position position="8"/>
    </location>
    <ligand>
        <name>Zn(2+)</name>
        <dbReference type="ChEBI" id="CHEBI:29105"/>
    </ligand>
</feature>
<name>A0A1W4X2W3_AGRPL</name>
<dbReference type="KEGG" id="apln:108738017"/>
<dbReference type="SMART" id="SM00355">
    <property type="entry name" value="ZnF_C2H2"/>
    <property type="match status" value="7"/>
</dbReference>
<dbReference type="Gene3D" id="3.30.160.60">
    <property type="entry name" value="Classic Zinc Finger"/>
    <property type="match status" value="5"/>
</dbReference>
<dbReference type="InParanoid" id="A0A1W4X2W3"/>
<feature type="domain" description="ZAD" evidence="8">
    <location>
        <begin position="6"/>
        <end position="78"/>
    </location>
</feature>
<dbReference type="AlphaFoldDB" id="A0A1W4X2W3"/>
<dbReference type="GO" id="GO:0000978">
    <property type="term" value="F:RNA polymerase II cis-regulatory region sequence-specific DNA binding"/>
    <property type="evidence" value="ECO:0007669"/>
    <property type="project" value="TreeGrafter"/>
</dbReference>
<evidence type="ECO:0000259" key="8">
    <source>
        <dbReference type="PROSITE" id="PS51915"/>
    </source>
</evidence>
<protein>
    <submittedName>
        <fullName evidence="10">Zinc finger protein 69 homolog</fullName>
    </submittedName>
</protein>
<feature type="domain" description="C2H2-type" evidence="7">
    <location>
        <begin position="396"/>
        <end position="424"/>
    </location>
</feature>
<organism evidence="9 10">
    <name type="scientific">Agrilus planipennis</name>
    <name type="common">Emerald ash borer</name>
    <name type="synonym">Agrilus marcopoli</name>
    <dbReference type="NCBI Taxonomy" id="224129"/>
    <lineage>
        <taxon>Eukaryota</taxon>
        <taxon>Metazoa</taxon>
        <taxon>Ecdysozoa</taxon>
        <taxon>Arthropoda</taxon>
        <taxon>Hexapoda</taxon>
        <taxon>Insecta</taxon>
        <taxon>Pterygota</taxon>
        <taxon>Neoptera</taxon>
        <taxon>Endopterygota</taxon>
        <taxon>Coleoptera</taxon>
        <taxon>Polyphaga</taxon>
        <taxon>Elateriformia</taxon>
        <taxon>Buprestoidea</taxon>
        <taxon>Buprestidae</taxon>
        <taxon>Agrilinae</taxon>
        <taxon>Agrilus</taxon>
    </lineage>
</organism>
<dbReference type="Pfam" id="PF00096">
    <property type="entry name" value="zf-C2H2"/>
    <property type="match status" value="2"/>
</dbReference>
<evidence type="ECO:0000259" key="7">
    <source>
        <dbReference type="PROSITE" id="PS50157"/>
    </source>
</evidence>
<feature type="domain" description="C2H2-type" evidence="7">
    <location>
        <begin position="425"/>
        <end position="452"/>
    </location>
</feature>
<dbReference type="PANTHER" id="PTHR19818">
    <property type="entry name" value="ZINC FINGER PROTEIN ZIC AND GLI"/>
    <property type="match status" value="1"/>
</dbReference>
<dbReference type="InterPro" id="IPR050329">
    <property type="entry name" value="GLI_C2H2-zinc-finger"/>
</dbReference>
<dbReference type="InterPro" id="IPR013087">
    <property type="entry name" value="Znf_C2H2_type"/>
</dbReference>
<evidence type="ECO:0000256" key="3">
    <source>
        <dbReference type="ARBA" id="ARBA00022771"/>
    </source>
</evidence>
<feature type="domain" description="C2H2-type" evidence="7">
    <location>
        <begin position="453"/>
        <end position="481"/>
    </location>
</feature>
<feature type="binding site" evidence="6">
    <location>
        <position position="51"/>
    </location>
    <ligand>
        <name>Zn(2+)</name>
        <dbReference type="ChEBI" id="CHEBI:29105"/>
    </ligand>
</feature>
<evidence type="ECO:0000256" key="6">
    <source>
        <dbReference type="PROSITE-ProRule" id="PRU01263"/>
    </source>
</evidence>
<dbReference type="RefSeq" id="XP_018326728.1">
    <property type="nucleotide sequence ID" value="XM_018471226.2"/>
</dbReference>
<keyword evidence="2" id="KW-0677">Repeat</keyword>
<evidence type="ECO:0000256" key="5">
    <source>
        <dbReference type="PROSITE-ProRule" id="PRU00042"/>
    </source>
</evidence>
<evidence type="ECO:0000256" key="4">
    <source>
        <dbReference type="ARBA" id="ARBA00022833"/>
    </source>
</evidence>
<dbReference type="STRING" id="224129.A0A1W4X2W3"/>
<dbReference type="SUPFAM" id="SSF57716">
    <property type="entry name" value="Glucocorticoid receptor-like (DNA-binding domain)"/>
    <property type="match status" value="1"/>
</dbReference>
<dbReference type="Gene3D" id="3.40.1800.20">
    <property type="match status" value="1"/>
</dbReference>
<dbReference type="FunFam" id="3.30.160.60:FF:000446">
    <property type="entry name" value="Zinc finger protein"/>
    <property type="match status" value="1"/>
</dbReference>
<keyword evidence="9" id="KW-1185">Reference proteome</keyword>
<sequence length="512" mass="59623">MTQKVNICRFCLSESNSVLQILRSEHNIAEKVEQLTSIKILSNDKLPKTSCLKCIENINRAYKIRQNIIIAHRCLQQKYYQICRNAVRNSSPQQECINKSSIKSPNAPEKPAIQVGKINPSNQSNITESGDSTLDSPFETVFLPRVSKGENEVTINIDEITEAEEQRIIKKAGSIADVVKQSEKHKFIQQRLHQQKLQQYHLRLLQQQRIHLARIQLQQQRLQKLPLTQQKRQLELQRLQQLQRQKFNIQQKQRQISAALKQTFNTPSNKVEKSSPLPQKAPLLPRKCEVCVETFDDDYAYKLHMKKHQSKTCDLCNVTIRADNFKKHMDNVHKDEPAVCEVCGKVAKNKESLRGHMYYIHLNRKTFQCEHCNKYFQSKHGYLHHLKKTHLGIRNQQCDICGKKFYSNYDLKKHINMTHKGSRPHICPYCSKGFSSTNARKVHMRQHTLETPYKCEECGGGFRQKVSLKTHMKSKHNLDLKEVEATQIKLSSEEVKVEEETVWKKDYSSDSK</sequence>
<evidence type="ECO:0000256" key="1">
    <source>
        <dbReference type="ARBA" id="ARBA00022723"/>
    </source>
</evidence>
<keyword evidence="3 5" id="KW-0863">Zinc-finger</keyword>
<evidence type="ECO:0000313" key="10">
    <source>
        <dbReference type="RefSeq" id="XP_018326728.1"/>
    </source>
</evidence>
<dbReference type="FunFam" id="3.30.160.60:FF:000624">
    <property type="entry name" value="zinc finger protein 697"/>
    <property type="match status" value="1"/>
</dbReference>
<dbReference type="PROSITE" id="PS50157">
    <property type="entry name" value="ZINC_FINGER_C2H2_2"/>
    <property type="match status" value="5"/>
</dbReference>
<feature type="binding site" evidence="6">
    <location>
        <position position="54"/>
    </location>
    <ligand>
        <name>Zn(2+)</name>
        <dbReference type="ChEBI" id="CHEBI:29105"/>
    </ligand>
</feature>
<dbReference type="PANTHER" id="PTHR19818:SF139">
    <property type="entry name" value="PAIR-RULE PROTEIN ODD-PAIRED"/>
    <property type="match status" value="1"/>
</dbReference>
<dbReference type="InterPro" id="IPR036236">
    <property type="entry name" value="Znf_C2H2_sf"/>
</dbReference>
<feature type="binding site" evidence="6">
    <location>
        <position position="11"/>
    </location>
    <ligand>
        <name>Zn(2+)</name>
        <dbReference type="ChEBI" id="CHEBI:29105"/>
    </ligand>
</feature>
<feature type="domain" description="C2H2-type" evidence="7">
    <location>
        <begin position="338"/>
        <end position="366"/>
    </location>
</feature>